<proteinExistence type="predicted"/>
<sequence>MLRTKEMAKQTIWDQALRKSGAIRTDLACERSQPRLALFTKKSALRIALDRSLLQARSATDCAYKRDPVRWLQRSVLPPTEAPGRKKRTGETTQQATDAGPSVRHTRQQATGLVPSVQPAGPLMQPVGPSVPTSRKKKGAKRPRGKPKKVVNPGKNLLMFEVIPDIERHVRWCYVTGDQRHSALRVVRNRELTASGLFTALDLPVHRPHISACLEFIHSAVTLDPREGVSPLDLPMEATVRGRTVRLDAALVRAAFVLPATSMEIKRQVRHSLIVDWFREYERNGKRYIARTCLHRE</sequence>
<keyword evidence="3" id="KW-1185">Reference proteome</keyword>
<gene>
    <name evidence="2" type="ORF">R1sor_008538</name>
</gene>
<name>A0ABD3HX83_9MARC</name>
<dbReference type="Proteomes" id="UP001633002">
    <property type="component" value="Unassembled WGS sequence"/>
</dbReference>
<protein>
    <recommendedName>
        <fullName evidence="4">HNH homing endonuclease</fullName>
    </recommendedName>
</protein>
<feature type="region of interest" description="Disordered" evidence="1">
    <location>
        <begin position="74"/>
        <end position="151"/>
    </location>
</feature>
<dbReference type="EMBL" id="JBJQOH010000003">
    <property type="protein sequence ID" value="KAL3694887.1"/>
    <property type="molecule type" value="Genomic_DNA"/>
</dbReference>
<accession>A0ABD3HX83</accession>
<evidence type="ECO:0000313" key="2">
    <source>
        <dbReference type="EMBL" id="KAL3694887.1"/>
    </source>
</evidence>
<feature type="compositionally biased region" description="Basic residues" evidence="1">
    <location>
        <begin position="134"/>
        <end position="149"/>
    </location>
</feature>
<organism evidence="2 3">
    <name type="scientific">Riccia sorocarpa</name>
    <dbReference type="NCBI Taxonomy" id="122646"/>
    <lineage>
        <taxon>Eukaryota</taxon>
        <taxon>Viridiplantae</taxon>
        <taxon>Streptophyta</taxon>
        <taxon>Embryophyta</taxon>
        <taxon>Marchantiophyta</taxon>
        <taxon>Marchantiopsida</taxon>
        <taxon>Marchantiidae</taxon>
        <taxon>Marchantiales</taxon>
        <taxon>Ricciaceae</taxon>
        <taxon>Riccia</taxon>
    </lineage>
</organism>
<comment type="caution">
    <text evidence="2">The sequence shown here is derived from an EMBL/GenBank/DDBJ whole genome shotgun (WGS) entry which is preliminary data.</text>
</comment>
<evidence type="ECO:0008006" key="4">
    <source>
        <dbReference type="Google" id="ProtNLM"/>
    </source>
</evidence>
<evidence type="ECO:0000256" key="1">
    <source>
        <dbReference type="SAM" id="MobiDB-lite"/>
    </source>
</evidence>
<evidence type="ECO:0000313" key="3">
    <source>
        <dbReference type="Proteomes" id="UP001633002"/>
    </source>
</evidence>
<dbReference type="AlphaFoldDB" id="A0ABD3HX83"/>
<reference evidence="2 3" key="1">
    <citation type="submission" date="2024-09" db="EMBL/GenBank/DDBJ databases">
        <title>Chromosome-scale assembly of Riccia sorocarpa.</title>
        <authorList>
            <person name="Paukszto L."/>
        </authorList>
    </citation>
    <scope>NUCLEOTIDE SEQUENCE [LARGE SCALE GENOMIC DNA]</scope>
    <source>
        <strain evidence="2">LP-2024</strain>
        <tissue evidence="2">Aerial parts of the thallus</tissue>
    </source>
</reference>